<evidence type="ECO:0000256" key="10">
    <source>
        <dbReference type="ARBA" id="ARBA00049401"/>
    </source>
</evidence>
<proteinExistence type="inferred from homology"/>
<dbReference type="InterPro" id="IPR013785">
    <property type="entry name" value="Aldolase_TIM"/>
</dbReference>
<sequence>MILSGHAKMITERFQFKYPIIQAPMAGITTAEMVAQACEIGILGSLGAGMLEPSAIKSTVEKIRQLTNKPFNINLFIINDHPKHDWDKLDIEKLQKLHTSLNLPPLELPTKFAPKFSEQFDVLLQLRPEIASFTFGILNKQQITNLHEQGCFVIGTATTVQEALAWEAIGADAICLQGVEAGGHRGMFLKSEDRGMALLPLLIETKAKVKLPLIAAGGIMTGQTIAALQSIGADMVQLGTAFLFCDEANLSPAYRNKLLSSSGHDTKLTQTFSGKLARGIENQFMRELANNETVPIYPIQNALSGPIRKWAKEQNNAEFMSLWAGQGVGMGRPLSMQKLVSTLVDEWYKSKSI</sequence>
<evidence type="ECO:0000256" key="6">
    <source>
        <dbReference type="ARBA" id="ARBA00022741"/>
    </source>
</evidence>
<dbReference type="Proteomes" id="UP000253688">
    <property type="component" value="Unassembled WGS sequence"/>
</dbReference>
<dbReference type="AlphaFoldDB" id="A0A365PFS9"/>
<dbReference type="PANTHER" id="PTHR42747:SF3">
    <property type="entry name" value="NITRONATE MONOOXYGENASE-RELATED"/>
    <property type="match status" value="1"/>
</dbReference>
<name>A0A365PFS9_ACIJU</name>
<dbReference type="GO" id="GO:0018580">
    <property type="term" value="F:nitronate monooxygenase activity"/>
    <property type="evidence" value="ECO:0007669"/>
    <property type="project" value="InterPro"/>
</dbReference>
<keyword evidence="5" id="KW-0288">FMN</keyword>
<evidence type="ECO:0000256" key="1">
    <source>
        <dbReference type="ARBA" id="ARBA00001917"/>
    </source>
</evidence>
<evidence type="ECO:0000256" key="7">
    <source>
        <dbReference type="ARBA" id="ARBA00023002"/>
    </source>
</evidence>
<evidence type="ECO:0000256" key="3">
    <source>
        <dbReference type="ARBA" id="ARBA00022575"/>
    </source>
</evidence>
<reference evidence="12 13" key="1">
    <citation type="submission" date="2018-04" db="EMBL/GenBank/DDBJ databases">
        <title>Acinetobacter junii Genome sequencing and assembly.</title>
        <authorList>
            <person name="Su J."/>
            <person name="Rensing C."/>
            <person name="Mazhar H.S."/>
        </authorList>
    </citation>
    <scope>NUCLEOTIDE SEQUENCE [LARGE SCALE GENOMIC DNA]</scope>
    <source>
        <strain evidence="12 13">SC22</strain>
    </source>
</reference>
<comment type="similarity">
    <text evidence="2">Belongs to the nitronate monooxygenase family. NMO class I subfamily.</text>
</comment>
<evidence type="ECO:0000256" key="4">
    <source>
        <dbReference type="ARBA" id="ARBA00022630"/>
    </source>
</evidence>
<evidence type="ECO:0000256" key="8">
    <source>
        <dbReference type="ARBA" id="ARBA00023033"/>
    </source>
</evidence>
<dbReference type="PANTHER" id="PTHR42747">
    <property type="entry name" value="NITRONATE MONOOXYGENASE-RELATED"/>
    <property type="match status" value="1"/>
</dbReference>
<dbReference type="RefSeq" id="WP_004756400.1">
    <property type="nucleotide sequence ID" value="NZ_CP131470.1"/>
</dbReference>
<protein>
    <recommendedName>
        <fullName evidence="11">Nitronate monooxygenase</fullName>
    </recommendedName>
    <alternativeName>
        <fullName evidence="9">Propionate 3-nitronate monooxygenase</fullName>
    </alternativeName>
</protein>
<evidence type="ECO:0000256" key="5">
    <source>
        <dbReference type="ARBA" id="ARBA00022643"/>
    </source>
</evidence>
<accession>A0A365PFS9</accession>
<evidence type="ECO:0000256" key="11">
    <source>
        <dbReference type="ARBA" id="ARBA00067136"/>
    </source>
</evidence>
<dbReference type="GeneID" id="45416665"/>
<comment type="cofactor">
    <cofactor evidence="1">
        <name>FMN</name>
        <dbReference type="ChEBI" id="CHEBI:58210"/>
    </cofactor>
</comment>
<evidence type="ECO:0000313" key="13">
    <source>
        <dbReference type="Proteomes" id="UP000253688"/>
    </source>
</evidence>
<keyword evidence="6" id="KW-0547">Nucleotide-binding</keyword>
<dbReference type="FunFam" id="3.20.20.70:FF:000154">
    <property type="entry name" value="Probable nitronate monooxygenase"/>
    <property type="match status" value="1"/>
</dbReference>
<keyword evidence="4" id="KW-0285">Flavoprotein</keyword>
<dbReference type="Pfam" id="PF03060">
    <property type="entry name" value="NMO"/>
    <property type="match status" value="1"/>
</dbReference>
<dbReference type="EMBL" id="QEWH01000094">
    <property type="protein sequence ID" value="RBA43790.1"/>
    <property type="molecule type" value="Genomic_DNA"/>
</dbReference>
<dbReference type="InterPro" id="IPR004136">
    <property type="entry name" value="NMO"/>
</dbReference>
<organism evidence="12 13">
    <name type="scientific">Acinetobacter junii</name>
    <dbReference type="NCBI Taxonomy" id="40215"/>
    <lineage>
        <taxon>Bacteria</taxon>
        <taxon>Pseudomonadati</taxon>
        <taxon>Pseudomonadota</taxon>
        <taxon>Gammaproteobacteria</taxon>
        <taxon>Moraxellales</taxon>
        <taxon>Moraxellaceae</taxon>
        <taxon>Acinetobacter</taxon>
    </lineage>
</organism>
<dbReference type="Gene3D" id="3.20.20.70">
    <property type="entry name" value="Aldolase class I"/>
    <property type="match status" value="1"/>
</dbReference>
<dbReference type="CDD" id="cd04730">
    <property type="entry name" value="NPD_like"/>
    <property type="match status" value="1"/>
</dbReference>
<dbReference type="SUPFAM" id="SSF51412">
    <property type="entry name" value="Inosine monophosphate dehydrogenase (IMPDH)"/>
    <property type="match status" value="1"/>
</dbReference>
<keyword evidence="8 12" id="KW-0503">Monooxygenase</keyword>
<comment type="catalytic activity">
    <reaction evidence="10">
        <text>3 propionate 3-nitronate + 3 O2 + H2O = 3 3-oxopropanoate + 2 nitrate + nitrite + H2O2 + 3 H(+)</text>
        <dbReference type="Rhea" id="RHEA:57332"/>
        <dbReference type="ChEBI" id="CHEBI:15377"/>
        <dbReference type="ChEBI" id="CHEBI:15378"/>
        <dbReference type="ChEBI" id="CHEBI:15379"/>
        <dbReference type="ChEBI" id="CHEBI:16240"/>
        <dbReference type="ChEBI" id="CHEBI:16301"/>
        <dbReference type="ChEBI" id="CHEBI:17632"/>
        <dbReference type="ChEBI" id="CHEBI:33190"/>
        <dbReference type="ChEBI" id="CHEBI:136067"/>
    </reaction>
</comment>
<dbReference type="GO" id="GO:0000166">
    <property type="term" value="F:nucleotide binding"/>
    <property type="evidence" value="ECO:0007669"/>
    <property type="project" value="UniProtKB-KW"/>
</dbReference>
<gene>
    <name evidence="12" type="ORF">DC346_14175</name>
</gene>
<dbReference type="GO" id="GO:0009636">
    <property type="term" value="P:response to toxic substance"/>
    <property type="evidence" value="ECO:0007669"/>
    <property type="project" value="UniProtKB-KW"/>
</dbReference>
<evidence type="ECO:0000256" key="9">
    <source>
        <dbReference type="ARBA" id="ARBA00031155"/>
    </source>
</evidence>
<keyword evidence="7" id="KW-0560">Oxidoreductase</keyword>
<evidence type="ECO:0000313" key="12">
    <source>
        <dbReference type="EMBL" id="RBA43790.1"/>
    </source>
</evidence>
<comment type="caution">
    <text evidence="12">The sequence shown here is derived from an EMBL/GenBank/DDBJ whole genome shotgun (WGS) entry which is preliminary data.</text>
</comment>
<evidence type="ECO:0000256" key="2">
    <source>
        <dbReference type="ARBA" id="ARBA00009881"/>
    </source>
</evidence>
<keyword evidence="3" id="KW-0216">Detoxification</keyword>